<gene>
    <name evidence="1" type="ORF">EPI10_021625</name>
</gene>
<dbReference type="AlphaFoldDB" id="A0A5B6WJ29"/>
<organism evidence="1 2">
    <name type="scientific">Gossypium australe</name>
    <dbReference type="NCBI Taxonomy" id="47621"/>
    <lineage>
        <taxon>Eukaryota</taxon>
        <taxon>Viridiplantae</taxon>
        <taxon>Streptophyta</taxon>
        <taxon>Embryophyta</taxon>
        <taxon>Tracheophyta</taxon>
        <taxon>Spermatophyta</taxon>
        <taxon>Magnoliopsida</taxon>
        <taxon>eudicotyledons</taxon>
        <taxon>Gunneridae</taxon>
        <taxon>Pentapetalae</taxon>
        <taxon>rosids</taxon>
        <taxon>malvids</taxon>
        <taxon>Malvales</taxon>
        <taxon>Malvaceae</taxon>
        <taxon>Malvoideae</taxon>
        <taxon>Gossypium</taxon>
    </lineage>
</organism>
<evidence type="ECO:0000313" key="2">
    <source>
        <dbReference type="Proteomes" id="UP000325315"/>
    </source>
</evidence>
<name>A0A5B6WJ29_9ROSI</name>
<evidence type="ECO:0000313" key="1">
    <source>
        <dbReference type="EMBL" id="KAA3481248.1"/>
    </source>
</evidence>
<dbReference type="Proteomes" id="UP000325315">
    <property type="component" value="Unassembled WGS sequence"/>
</dbReference>
<dbReference type="EMBL" id="SMMG02000003">
    <property type="protein sequence ID" value="KAA3481248.1"/>
    <property type="molecule type" value="Genomic_DNA"/>
</dbReference>
<accession>A0A5B6WJ29</accession>
<proteinExistence type="predicted"/>
<keyword evidence="2" id="KW-1185">Reference proteome</keyword>
<sequence length="73" mass="8140">MIGSKKGIQPSILGFHVSLEDSGRKRKHEKGSLCFFSRKFHVCRVMHTSKYLFHSRVGDSISGKSQSKTLGSS</sequence>
<protein>
    <submittedName>
        <fullName evidence="1">Uncharacterized protein</fullName>
    </submittedName>
</protein>
<reference evidence="1" key="1">
    <citation type="submission" date="2019-08" db="EMBL/GenBank/DDBJ databases">
        <authorList>
            <person name="Liu F."/>
        </authorList>
    </citation>
    <scope>NUCLEOTIDE SEQUENCE [LARGE SCALE GENOMIC DNA]</scope>
    <source>
        <strain evidence="1">PA1801</strain>
        <tissue evidence="1">Leaf</tissue>
    </source>
</reference>
<comment type="caution">
    <text evidence="1">The sequence shown here is derived from an EMBL/GenBank/DDBJ whole genome shotgun (WGS) entry which is preliminary data.</text>
</comment>